<organism evidence="3 4">
    <name type="scientific">Peltaster fructicola</name>
    <dbReference type="NCBI Taxonomy" id="286661"/>
    <lineage>
        <taxon>Eukaryota</taxon>
        <taxon>Fungi</taxon>
        <taxon>Dikarya</taxon>
        <taxon>Ascomycota</taxon>
        <taxon>Pezizomycotina</taxon>
        <taxon>Dothideomycetes</taxon>
        <taxon>Dothideomycetes incertae sedis</taxon>
        <taxon>Peltaster</taxon>
    </lineage>
</organism>
<feature type="transmembrane region" description="Helical" evidence="2">
    <location>
        <begin position="70"/>
        <end position="91"/>
    </location>
</feature>
<accession>A0A6H0XR51</accession>
<evidence type="ECO:0008006" key="5">
    <source>
        <dbReference type="Google" id="ProtNLM"/>
    </source>
</evidence>
<evidence type="ECO:0000313" key="3">
    <source>
        <dbReference type="EMBL" id="QIW97114.1"/>
    </source>
</evidence>
<evidence type="ECO:0000256" key="1">
    <source>
        <dbReference type="SAM" id="MobiDB-lite"/>
    </source>
</evidence>
<reference evidence="3 4" key="1">
    <citation type="journal article" date="2016" name="Sci. Rep.">
        <title>Peltaster fructicola genome reveals evolution from an invasive phytopathogen to an ectophytic parasite.</title>
        <authorList>
            <person name="Xu C."/>
            <person name="Chen H."/>
            <person name="Gleason M.L."/>
            <person name="Xu J.R."/>
            <person name="Liu H."/>
            <person name="Zhang R."/>
            <person name="Sun G."/>
        </authorList>
    </citation>
    <scope>NUCLEOTIDE SEQUENCE [LARGE SCALE GENOMIC DNA]</scope>
    <source>
        <strain evidence="3 4">LNHT1506</strain>
    </source>
</reference>
<dbReference type="AlphaFoldDB" id="A0A6H0XR51"/>
<evidence type="ECO:0000256" key="2">
    <source>
        <dbReference type="SAM" id="Phobius"/>
    </source>
</evidence>
<keyword evidence="4" id="KW-1185">Reference proteome</keyword>
<name>A0A6H0XR51_9PEZI</name>
<dbReference type="Proteomes" id="UP000503462">
    <property type="component" value="Chromosome 2"/>
</dbReference>
<sequence>MSTGAIPNNARGEASNPTPYLTPIAATTTNLVTQTIQNALTTYTTVVNIAQSPVSSDNQSGNSALSGAQIGGIVGGLLGAFVLLGLLFWLLRRTHGGSDHSDTISEYGLGRSGPGPGPMSGQFTTLHAGTGEEVPVTLRGKPIPGVILDMRTGTAGGWRRPRRSGHDRDAGVNRDPQFDESSTTDDQSMAGHYVYESVRYPQPARVRRFVRLET</sequence>
<keyword evidence="2" id="KW-0472">Membrane</keyword>
<feature type="region of interest" description="Disordered" evidence="1">
    <location>
        <begin position="149"/>
        <end position="189"/>
    </location>
</feature>
<dbReference type="EMBL" id="CP051140">
    <property type="protein sequence ID" value="QIW97114.1"/>
    <property type="molecule type" value="Genomic_DNA"/>
</dbReference>
<proteinExistence type="predicted"/>
<keyword evidence="2" id="KW-0812">Transmembrane</keyword>
<feature type="region of interest" description="Disordered" evidence="1">
    <location>
        <begin position="97"/>
        <end position="118"/>
    </location>
</feature>
<keyword evidence="2" id="KW-1133">Transmembrane helix</keyword>
<gene>
    <name evidence="3" type="ORF">AMS68_002632</name>
</gene>
<evidence type="ECO:0000313" key="4">
    <source>
        <dbReference type="Proteomes" id="UP000503462"/>
    </source>
</evidence>
<protein>
    <recommendedName>
        <fullName evidence="5">Mid2 domain-containing protein</fullName>
    </recommendedName>
</protein>